<dbReference type="Gene3D" id="3.40.190.290">
    <property type="match status" value="1"/>
</dbReference>
<dbReference type="GO" id="GO:0043565">
    <property type="term" value="F:sequence-specific DNA binding"/>
    <property type="evidence" value="ECO:0007669"/>
    <property type="project" value="TreeGrafter"/>
</dbReference>
<dbReference type="InterPro" id="IPR000847">
    <property type="entry name" value="LysR_HTH_N"/>
</dbReference>
<gene>
    <name evidence="6" type="ORF">H9L24_06625</name>
</gene>
<evidence type="ECO:0000256" key="3">
    <source>
        <dbReference type="ARBA" id="ARBA00023125"/>
    </source>
</evidence>
<dbReference type="Gene3D" id="1.10.10.10">
    <property type="entry name" value="Winged helix-like DNA-binding domain superfamily/Winged helix DNA-binding domain"/>
    <property type="match status" value="1"/>
</dbReference>
<evidence type="ECO:0000256" key="2">
    <source>
        <dbReference type="ARBA" id="ARBA00023015"/>
    </source>
</evidence>
<evidence type="ECO:0000256" key="1">
    <source>
        <dbReference type="ARBA" id="ARBA00009437"/>
    </source>
</evidence>
<organism evidence="6 7">
    <name type="scientific">Paenacidovorax monticola</name>
    <dbReference type="NCBI Taxonomy" id="1926868"/>
    <lineage>
        <taxon>Bacteria</taxon>
        <taxon>Pseudomonadati</taxon>
        <taxon>Pseudomonadota</taxon>
        <taxon>Betaproteobacteria</taxon>
        <taxon>Burkholderiales</taxon>
        <taxon>Comamonadaceae</taxon>
        <taxon>Paenacidovorax</taxon>
    </lineage>
</organism>
<dbReference type="InterPro" id="IPR036390">
    <property type="entry name" value="WH_DNA-bd_sf"/>
</dbReference>
<dbReference type="GO" id="GO:0006351">
    <property type="term" value="P:DNA-templated transcription"/>
    <property type="evidence" value="ECO:0007669"/>
    <property type="project" value="TreeGrafter"/>
</dbReference>
<evidence type="ECO:0000256" key="4">
    <source>
        <dbReference type="ARBA" id="ARBA00023163"/>
    </source>
</evidence>
<dbReference type="AlphaFoldDB" id="A0A7H0HIY9"/>
<dbReference type="FunFam" id="1.10.10.10:FF:000001">
    <property type="entry name" value="LysR family transcriptional regulator"/>
    <property type="match status" value="1"/>
</dbReference>
<keyword evidence="7" id="KW-1185">Reference proteome</keyword>
<dbReference type="GO" id="GO:0003700">
    <property type="term" value="F:DNA-binding transcription factor activity"/>
    <property type="evidence" value="ECO:0007669"/>
    <property type="project" value="InterPro"/>
</dbReference>
<dbReference type="Pfam" id="PF00126">
    <property type="entry name" value="HTH_1"/>
    <property type="match status" value="1"/>
</dbReference>
<keyword evidence="3" id="KW-0238">DNA-binding</keyword>
<protein>
    <submittedName>
        <fullName evidence="6">LysR family transcriptional regulator</fullName>
    </submittedName>
</protein>
<keyword evidence="2" id="KW-0805">Transcription regulation</keyword>
<dbReference type="PROSITE" id="PS50931">
    <property type="entry name" value="HTH_LYSR"/>
    <property type="match status" value="1"/>
</dbReference>
<reference evidence="6 7" key="1">
    <citation type="submission" date="2020-08" db="EMBL/GenBank/DDBJ databases">
        <title>Genome sequence of Acidovorax monticola KACC 19171T.</title>
        <authorList>
            <person name="Hyun D.-W."/>
            <person name="Bae J.-W."/>
        </authorList>
    </citation>
    <scope>NUCLEOTIDE SEQUENCE [LARGE SCALE GENOMIC DNA]</scope>
    <source>
        <strain evidence="6 7">KACC 19171</strain>
    </source>
</reference>
<feature type="domain" description="HTH lysR-type" evidence="5">
    <location>
        <begin position="5"/>
        <end position="62"/>
    </location>
</feature>
<dbReference type="InterPro" id="IPR036388">
    <property type="entry name" value="WH-like_DNA-bd_sf"/>
</dbReference>
<name>A0A7H0HIY9_9BURK</name>
<dbReference type="PANTHER" id="PTHR30537">
    <property type="entry name" value="HTH-TYPE TRANSCRIPTIONAL REGULATOR"/>
    <property type="match status" value="1"/>
</dbReference>
<dbReference type="PANTHER" id="PTHR30537:SF58">
    <property type="entry name" value="HTH-TYPE TRANSCRIPTIONAL REGULATOR PERR"/>
    <property type="match status" value="1"/>
</dbReference>
<proteinExistence type="inferred from homology"/>
<dbReference type="Pfam" id="PF03466">
    <property type="entry name" value="LysR_substrate"/>
    <property type="match status" value="1"/>
</dbReference>
<evidence type="ECO:0000313" key="6">
    <source>
        <dbReference type="EMBL" id="QNP60505.1"/>
    </source>
</evidence>
<dbReference type="KEGG" id="amon:H9L24_06625"/>
<dbReference type="InterPro" id="IPR005119">
    <property type="entry name" value="LysR_subst-bd"/>
</dbReference>
<dbReference type="CDD" id="cd08422">
    <property type="entry name" value="PBP2_CrgA_like"/>
    <property type="match status" value="1"/>
</dbReference>
<dbReference type="RefSeq" id="WP_187737486.1">
    <property type="nucleotide sequence ID" value="NZ_CP060790.1"/>
</dbReference>
<sequence>MISLDRIGDIHTFVQIVQAGNLSAAAQRLDLSLAAVSKRLSRLERTLGCRLLERTTRKSSLTEAGRDFYHHGVALLGHAEQAQKAVQSRQRGMRGLLKVGSSSAFARHQIVPRLPRLLARHPALKIELVGLDDSADRPHPDIDVAIRWQRPAPRHGLASLELGLDQLVLCAAPTYLEQYGRPRTPADLYSHRWVLCGRPAQHGWPPVLEHAEDFSDVQWSTQAGSWDLAQTAVLAGLGIAAQSLRDAADALSDGRLEEVLRDVRPAPEPIFASWPTESETPRLQGFVHFLQEELSASAWPFRSGHAPSVA</sequence>
<keyword evidence="4" id="KW-0804">Transcription</keyword>
<evidence type="ECO:0000259" key="5">
    <source>
        <dbReference type="PROSITE" id="PS50931"/>
    </source>
</evidence>
<dbReference type="Proteomes" id="UP000516057">
    <property type="component" value="Chromosome"/>
</dbReference>
<comment type="similarity">
    <text evidence="1">Belongs to the LysR transcriptional regulatory family.</text>
</comment>
<accession>A0A7H0HIY9</accession>
<dbReference type="SUPFAM" id="SSF46785">
    <property type="entry name" value="Winged helix' DNA-binding domain"/>
    <property type="match status" value="1"/>
</dbReference>
<dbReference type="SUPFAM" id="SSF53850">
    <property type="entry name" value="Periplasmic binding protein-like II"/>
    <property type="match status" value="1"/>
</dbReference>
<dbReference type="InterPro" id="IPR058163">
    <property type="entry name" value="LysR-type_TF_proteobact-type"/>
</dbReference>
<evidence type="ECO:0000313" key="7">
    <source>
        <dbReference type="Proteomes" id="UP000516057"/>
    </source>
</evidence>
<dbReference type="EMBL" id="CP060790">
    <property type="protein sequence ID" value="QNP60505.1"/>
    <property type="molecule type" value="Genomic_DNA"/>
</dbReference>